<keyword evidence="2" id="KW-1185">Reference proteome</keyword>
<proteinExistence type="predicted"/>
<name>A0ABV2KCH8_SPOPS</name>
<dbReference type="RefSeq" id="WP_354314282.1">
    <property type="nucleotide sequence ID" value="NZ_JBEPME010000006.1"/>
</dbReference>
<dbReference type="EMBL" id="JBEPME010000006">
    <property type="protein sequence ID" value="MET3658592.1"/>
    <property type="molecule type" value="Genomic_DNA"/>
</dbReference>
<comment type="caution">
    <text evidence="1">The sequence shown here is derived from an EMBL/GenBank/DDBJ whole genome shotgun (WGS) entry which is preliminary data.</text>
</comment>
<accession>A0ABV2KCH8</accession>
<protein>
    <recommendedName>
        <fullName evidence="3">Large polyvalent protein associated domain-containing protein</fullName>
    </recommendedName>
</protein>
<sequence>MEEIYTLKEAVLWKGNHNQIERLKSEGKLYRSQVSAIETRLIEEYENVEIIGKGKNIEFVLSNKRVEPIDLVNINRGPKPSDMALALEKLVAMKMIENNLNKKGLFHFPINKFMDEFEIADKKFCYYEKNKKHHLNELEKVDIHRDISDDVFTNVHSNFKNAIFRALKELEKKKLEKWYKIPYAKYYRTEVAKTIEDDVMEVDGEIKVKTTEEWFAPLDVKIAKEIDDKVKYLEEQYALNYWSARNANNPEAEEFMQKYNETHAFYGIRFKYDAYCSYLTKTDKKVREKLELPTTPEEAKTLFDIVAKKHNLELAESRQTRGFGKVDRAVHQAKIDGDYVKKTETTYDYLVIGKDLPKQKKTVSKKESMPDF</sequence>
<organism evidence="1 2">
    <name type="scientific">Sporosarcina psychrophila</name>
    <name type="common">Bacillus psychrophilus</name>
    <dbReference type="NCBI Taxonomy" id="1476"/>
    <lineage>
        <taxon>Bacteria</taxon>
        <taxon>Bacillati</taxon>
        <taxon>Bacillota</taxon>
        <taxon>Bacilli</taxon>
        <taxon>Bacillales</taxon>
        <taxon>Caryophanaceae</taxon>
        <taxon>Sporosarcina</taxon>
    </lineage>
</organism>
<reference evidence="1 2" key="1">
    <citation type="submission" date="2024-06" db="EMBL/GenBank/DDBJ databases">
        <title>Sorghum-associated microbial communities from plants grown in Nebraska, USA.</title>
        <authorList>
            <person name="Schachtman D."/>
        </authorList>
    </citation>
    <scope>NUCLEOTIDE SEQUENCE [LARGE SCALE GENOMIC DNA]</scope>
    <source>
        <strain evidence="1 2">1288</strain>
    </source>
</reference>
<dbReference type="Proteomes" id="UP001549104">
    <property type="component" value="Unassembled WGS sequence"/>
</dbReference>
<evidence type="ECO:0008006" key="3">
    <source>
        <dbReference type="Google" id="ProtNLM"/>
    </source>
</evidence>
<evidence type="ECO:0000313" key="1">
    <source>
        <dbReference type="EMBL" id="MET3658592.1"/>
    </source>
</evidence>
<evidence type="ECO:0000313" key="2">
    <source>
        <dbReference type="Proteomes" id="UP001549104"/>
    </source>
</evidence>
<gene>
    <name evidence="1" type="ORF">ABIC55_003710</name>
</gene>